<comment type="subcellular location">
    <subcellularLocation>
        <location evidence="1">Cell membrane</location>
        <topology evidence="1">Multi-pass membrane protein</topology>
    </subcellularLocation>
</comment>
<keyword evidence="2" id="KW-1003">Cell membrane</keyword>
<evidence type="ECO:0000256" key="2">
    <source>
        <dbReference type="ARBA" id="ARBA00022475"/>
    </source>
</evidence>
<dbReference type="AlphaFoldDB" id="A0A1M4EEF2"/>
<evidence type="ECO:0000256" key="5">
    <source>
        <dbReference type="ARBA" id="ARBA00023136"/>
    </source>
</evidence>
<dbReference type="EMBL" id="LT559118">
    <property type="protein sequence ID" value="SBO97048.1"/>
    <property type="molecule type" value="Genomic_DNA"/>
</dbReference>
<dbReference type="Gene3D" id="1.20.1640.10">
    <property type="entry name" value="Multidrug efflux transporter AcrB transmembrane domain"/>
    <property type="match status" value="2"/>
</dbReference>
<feature type="transmembrane region" description="Helical" evidence="6">
    <location>
        <begin position="541"/>
        <end position="559"/>
    </location>
</feature>
<dbReference type="SUPFAM" id="SSF82866">
    <property type="entry name" value="Multidrug efflux transporter AcrB transmembrane domain"/>
    <property type="match status" value="2"/>
</dbReference>
<feature type="transmembrane region" description="Helical" evidence="6">
    <location>
        <begin position="601"/>
        <end position="622"/>
    </location>
</feature>
<evidence type="ECO:0000256" key="3">
    <source>
        <dbReference type="ARBA" id="ARBA00022692"/>
    </source>
</evidence>
<organism evidence="8">
    <name type="scientific">Nonomuraea gerenzanensis</name>
    <dbReference type="NCBI Taxonomy" id="93944"/>
    <lineage>
        <taxon>Bacteria</taxon>
        <taxon>Bacillati</taxon>
        <taxon>Actinomycetota</taxon>
        <taxon>Actinomycetes</taxon>
        <taxon>Streptosporangiales</taxon>
        <taxon>Streptosporangiaceae</taxon>
        <taxon>Nonomuraea</taxon>
    </lineage>
</organism>
<gene>
    <name evidence="8" type="ORF">BN4615_P6564</name>
</gene>
<dbReference type="PANTHER" id="PTHR33406:SF13">
    <property type="entry name" value="MEMBRANE PROTEIN YDFJ"/>
    <property type="match status" value="1"/>
</dbReference>
<keyword evidence="5 6" id="KW-0472">Membrane</keyword>
<dbReference type="PANTHER" id="PTHR33406">
    <property type="entry name" value="MEMBRANE PROTEIN MJ1562-RELATED"/>
    <property type="match status" value="1"/>
</dbReference>
<proteinExistence type="predicted"/>
<evidence type="ECO:0000256" key="6">
    <source>
        <dbReference type="SAM" id="Phobius"/>
    </source>
</evidence>
<keyword evidence="4 6" id="KW-1133">Transmembrane helix</keyword>
<feature type="transmembrane region" description="Helical" evidence="6">
    <location>
        <begin position="329"/>
        <end position="354"/>
    </location>
</feature>
<feature type="transmembrane region" description="Helical" evidence="6">
    <location>
        <begin position="651"/>
        <end position="671"/>
    </location>
</feature>
<feature type="transmembrane region" description="Helical" evidence="6">
    <location>
        <begin position="395"/>
        <end position="413"/>
    </location>
</feature>
<evidence type="ECO:0000256" key="1">
    <source>
        <dbReference type="ARBA" id="ARBA00004651"/>
    </source>
</evidence>
<feature type="transmembrane region" description="Helical" evidence="6">
    <location>
        <begin position="37"/>
        <end position="56"/>
    </location>
</feature>
<evidence type="ECO:0000259" key="7">
    <source>
        <dbReference type="Pfam" id="PF03176"/>
    </source>
</evidence>
<feature type="transmembrane region" description="Helical" evidence="6">
    <location>
        <begin position="300"/>
        <end position="323"/>
    </location>
</feature>
<feature type="domain" description="Membrane transport protein MMPL" evidence="7">
    <location>
        <begin position="470"/>
        <end position="716"/>
    </location>
</feature>
<dbReference type="GO" id="GO:0005886">
    <property type="term" value="C:plasma membrane"/>
    <property type="evidence" value="ECO:0007669"/>
    <property type="project" value="UniProtKB-SubCell"/>
</dbReference>
<reference evidence="8" key="1">
    <citation type="submission" date="2016-04" db="EMBL/GenBank/DDBJ databases">
        <authorList>
            <person name="Evans L.H."/>
            <person name="Alamgir A."/>
            <person name="Owens N."/>
            <person name="Weber N.D."/>
            <person name="Virtaneva K."/>
            <person name="Barbian K."/>
            <person name="Babar A."/>
            <person name="Rosenke K."/>
        </authorList>
    </citation>
    <scope>NUCLEOTIDE SEQUENCE</scope>
    <source>
        <strain evidence="8">Nono1</strain>
    </source>
</reference>
<dbReference type="InterPro" id="IPR050545">
    <property type="entry name" value="Mycobact_MmpL"/>
</dbReference>
<evidence type="ECO:0000256" key="4">
    <source>
        <dbReference type="ARBA" id="ARBA00022989"/>
    </source>
</evidence>
<evidence type="ECO:0000313" key="8">
    <source>
        <dbReference type="EMBL" id="SBO97048.1"/>
    </source>
</evidence>
<feature type="domain" description="Membrane transport protein MMPL" evidence="7">
    <location>
        <begin position="71"/>
        <end position="393"/>
    </location>
</feature>
<protein>
    <submittedName>
        <fullName evidence="8">Integral membrane protein</fullName>
    </submittedName>
</protein>
<feature type="transmembrane region" description="Helical" evidence="6">
    <location>
        <begin position="571"/>
        <end position="589"/>
    </location>
</feature>
<sequence length="722" mass="74997">MPVGTGHRRALLPAGRVLPQDRPGVLDRLGRSAAGPAGRLVIAVWLLLLGAAVMWLPGLPQRLAPPSLEVPGSPSAVAAAEIARGFPELGSEQMMLAFGSATLGTGEPRYQRALAATVAALAARPDVGAMLPLPETAGGHPRHSYVLVGVHGDEPARQRNLPAQLAAARQAAADASAGAVTVTILGVSRAFAQLAHADLADLRSMEAMTVPVAAALLVLGLGAVGAALLPLVVGGAAIVTGVGALAAAAALAPVDSTMLTYTVTMSLGLGLDYTLLILLRYRQARRAGLPPRTAAGRATATAGGTVIWCAAAIVVTSCALLVVDVPWAHSLALAGMLAALVTLAAALTLGPALLSRLDRWLGWGTLPWRRRGGRPRRQPAWLRAAEHMMRRPGRYAVAAAAVLVLAAVPVLHLRMGLHYDRPALAGTDLGAGLAGLERDRVAGLTAVALPHPGSAAPVDTFAFQQALRADPRVSMATVLDNGRDLTVLLVADRCPPDGAAAAAFQHDLRALGARLLPAGQRLLAVGPAARLGDLAAGALEGLWQVLAVVLLASFGLLLLTFRSLLIPVKAVAMNLLCVCAAFGLLTVVFQDLGPPGADVNALLPLIVFTVVFGLSLDYEVFLVHRIAEHYRRDGDNTAAVLHGLRHTARPITLAAAIMAVTFGGLMLTRRLDFQQGGFAVAAAIVLDATVIRMVLVPSLMRLLGHRNWWLPWSRALTAAGRR</sequence>
<dbReference type="Pfam" id="PF03176">
    <property type="entry name" value="MMPL"/>
    <property type="match status" value="2"/>
</dbReference>
<keyword evidence="3 6" id="KW-0812">Transmembrane</keyword>
<dbReference type="RefSeq" id="WP_225265832.1">
    <property type="nucleotide sequence ID" value="NZ_CP084058.1"/>
</dbReference>
<feature type="transmembrane region" description="Helical" evidence="6">
    <location>
        <begin position="677"/>
        <end position="696"/>
    </location>
</feature>
<feature type="transmembrane region" description="Helical" evidence="6">
    <location>
        <begin position="212"/>
        <end position="238"/>
    </location>
</feature>
<name>A0A1M4EEF2_9ACTN</name>
<feature type="transmembrane region" description="Helical" evidence="6">
    <location>
        <begin position="258"/>
        <end position="279"/>
    </location>
</feature>
<dbReference type="InterPro" id="IPR004869">
    <property type="entry name" value="MMPL_dom"/>
</dbReference>
<accession>A0A1M4EEF2</accession>